<name>A0ABD0JLB8_9CAEN</name>
<evidence type="ECO:0000256" key="4">
    <source>
        <dbReference type="ARBA" id="ARBA00022989"/>
    </source>
</evidence>
<feature type="transmembrane region" description="Helical" evidence="7">
    <location>
        <begin position="155"/>
        <end position="173"/>
    </location>
</feature>
<evidence type="ECO:0000313" key="9">
    <source>
        <dbReference type="Proteomes" id="UP001519460"/>
    </source>
</evidence>
<evidence type="ECO:0000256" key="1">
    <source>
        <dbReference type="ARBA" id="ARBA00004141"/>
    </source>
</evidence>
<feature type="transmembrane region" description="Helical" evidence="7">
    <location>
        <begin position="93"/>
        <end position="111"/>
    </location>
</feature>
<evidence type="ECO:0000256" key="5">
    <source>
        <dbReference type="ARBA" id="ARBA00023136"/>
    </source>
</evidence>
<keyword evidence="5 7" id="KW-0472">Membrane</keyword>
<dbReference type="Pfam" id="PF04117">
    <property type="entry name" value="Mpv17_PMP22"/>
    <property type="match status" value="1"/>
</dbReference>
<reference evidence="8 9" key="1">
    <citation type="journal article" date="2023" name="Sci. Data">
        <title>Genome assembly of the Korean intertidal mud-creeper Batillaria attramentaria.</title>
        <authorList>
            <person name="Patra A.K."/>
            <person name="Ho P.T."/>
            <person name="Jun S."/>
            <person name="Lee S.J."/>
            <person name="Kim Y."/>
            <person name="Won Y.J."/>
        </authorList>
    </citation>
    <scope>NUCLEOTIDE SEQUENCE [LARGE SCALE GENOMIC DNA]</scope>
    <source>
        <strain evidence="8">Wonlab-2016</strain>
    </source>
</reference>
<evidence type="ECO:0000256" key="2">
    <source>
        <dbReference type="ARBA" id="ARBA00006824"/>
    </source>
</evidence>
<dbReference type="EMBL" id="JACVVK020000399">
    <property type="protein sequence ID" value="KAK7475646.1"/>
    <property type="molecule type" value="Genomic_DNA"/>
</dbReference>
<evidence type="ECO:0000256" key="7">
    <source>
        <dbReference type="RuleBase" id="RU363053"/>
    </source>
</evidence>
<organism evidence="8 9">
    <name type="scientific">Batillaria attramentaria</name>
    <dbReference type="NCBI Taxonomy" id="370345"/>
    <lineage>
        <taxon>Eukaryota</taxon>
        <taxon>Metazoa</taxon>
        <taxon>Spiralia</taxon>
        <taxon>Lophotrochozoa</taxon>
        <taxon>Mollusca</taxon>
        <taxon>Gastropoda</taxon>
        <taxon>Caenogastropoda</taxon>
        <taxon>Sorbeoconcha</taxon>
        <taxon>Cerithioidea</taxon>
        <taxon>Batillariidae</taxon>
        <taxon>Batillaria</taxon>
    </lineage>
</organism>
<dbReference type="Proteomes" id="UP001519460">
    <property type="component" value="Unassembled WGS sequence"/>
</dbReference>
<comment type="subcellular location">
    <subcellularLocation>
        <location evidence="1">Membrane</location>
        <topology evidence="1">Multi-pass membrane protein</topology>
    </subcellularLocation>
</comment>
<evidence type="ECO:0000256" key="6">
    <source>
        <dbReference type="ARBA" id="ARBA00049743"/>
    </source>
</evidence>
<comment type="caution">
    <text evidence="8">The sequence shown here is derived from an EMBL/GenBank/DDBJ whole genome shotgun (WGS) entry which is preliminary data.</text>
</comment>
<feature type="transmembrane region" description="Helical" evidence="7">
    <location>
        <begin position="55"/>
        <end position="73"/>
    </location>
</feature>
<dbReference type="PANTHER" id="PTHR11266">
    <property type="entry name" value="PEROXISOMAL MEMBRANE PROTEIN 2, PXMP2 MPV17"/>
    <property type="match status" value="1"/>
</dbReference>
<dbReference type="InterPro" id="IPR007248">
    <property type="entry name" value="Mpv17_PMP22"/>
</dbReference>
<protein>
    <recommendedName>
        <fullName evidence="6">Mitochondrial inner membrane protein Mpv17</fullName>
    </recommendedName>
</protein>
<dbReference type="AlphaFoldDB" id="A0ABD0JLB8"/>
<keyword evidence="3 7" id="KW-0812">Transmembrane</keyword>
<sequence>MAVLWRGYLRVLDKYPLLTMASTTGTLMAAGDAISQVAIERVPLKQYDTVRSTRFFVLGFCAIGPLIRYWYLALEKLYAGSKYAPLKMVLTDQTFGAPVVLFTFVAGLGVLRGENKEEITEKVKRDYLTILINNYKIWPAAQAINFYFLPLQHRVLFVNFIALFWNTYLAWVTERKDHLQQE</sequence>
<evidence type="ECO:0000256" key="3">
    <source>
        <dbReference type="ARBA" id="ARBA00022692"/>
    </source>
</evidence>
<dbReference type="GO" id="GO:0016020">
    <property type="term" value="C:membrane"/>
    <property type="evidence" value="ECO:0007669"/>
    <property type="project" value="UniProtKB-SubCell"/>
</dbReference>
<keyword evidence="4 7" id="KW-1133">Transmembrane helix</keyword>
<proteinExistence type="inferred from homology"/>
<gene>
    <name evidence="8" type="ORF">BaRGS_00033139</name>
</gene>
<dbReference type="PANTHER" id="PTHR11266:SF17">
    <property type="entry name" value="PROTEIN MPV17"/>
    <property type="match status" value="1"/>
</dbReference>
<keyword evidence="9" id="KW-1185">Reference proteome</keyword>
<comment type="similarity">
    <text evidence="2 7">Belongs to the peroxisomal membrane protein PXMP2/4 family.</text>
</comment>
<accession>A0ABD0JLB8</accession>
<evidence type="ECO:0000313" key="8">
    <source>
        <dbReference type="EMBL" id="KAK7475646.1"/>
    </source>
</evidence>